<dbReference type="AlphaFoldDB" id="A0A1M4XP81"/>
<gene>
    <name evidence="3" type="ORF">SAMN05444320_10267</name>
</gene>
<evidence type="ECO:0000313" key="4">
    <source>
        <dbReference type="Proteomes" id="UP000184501"/>
    </source>
</evidence>
<name>A0A1M4XP81_STRHI</name>
<dbReference type="Pfam" id="PF04149">
    <property type="entry name" value="DUF397"/>
    <property type="match status" value="1"/>
</dbReference>
<sequence>MYPDLTLSGPWRKSSRSNNGANNCVEVAGIMGCSAAVRDSKNPTGPALIFPPAAFTALVTAVKTGRLNLS</sequence>
<proteinExistence type="predicted"/>
<keyword evidence="4" id="KW-1185">Reference proteome</keyword>
<feature type="region of interest" description="Disordered" evidence="1">
    <location>
        <begin position="1"/>
        <end position="20"/>
    </location>
</feature>
<dbReference type="OrthoDB" id="4330022at2"/>
<dbReference type="STRING" id="2017.SAMN05444320_10267"/>
<protein>
    <recommendedName>
        <fullName evidence="2">DUF397 domain-containing protein</fullName>
    </recommendedName>
</protein>
<accession>A0A1M4XP81</accession>
<feature type="domain" description="DUF397" evidence="2">
    <location>
        <begin position="11"/>
        <end position="63"/>
    </location>
</feature>
<dbReference type="RefSeq" id="WP_073480393.1">
    <property type="nucleotide sequence ID" value="NZ_FQVN01000002.1"/>
</dbReference>
<dbReference type="InterPro" id="IPR007278">
    <property type="entry name" value="DUF397"/>
</dbReference>
<dbReference type="EMBL" id="FQVN01000002">
    <property type="protein sequence ID" value="SHE95176.1"/>
    <property type="molecule type" value="Genomic_DNA"/>
</dbReference>
<evidence type="ECO:0000259" key="2">
    <source>
        <dbReference type="Pfam" id="PF04149"/>
    </source>
</evidence>
<evidence type="ECO:0000256" key="1">
    <source>
        <dbReference type="SAM" id="MobiDB-lite"/>
    </source>
</evidence>
<evidence type="ECO:0000313" key="3">
    <source>
        <dbReference type="EMBL" id="SHE95176.1"/>
    </source>
</evidence>
<reference evidence="3 4" key="1">
    <citation type="submission" date="2016-11" db="EMBL/GenBank/DDBJ databases">
        <authorList>
            <person name="Jaros S."/>
            <person name="Januszkiewicz K."/>
            <person name="Wedrychowicz H."/>
        </authorList>
    </citation>
    <scope>NUCLEOTIDE SEQUENCE [LARGE SCALE GENOMIC DNA]</scope>
    <source>
        <strain evidence="3 4">DSM 44523</strain>
    </source>
</reference>
<organism evidence="3 4">
    <name type="scientific">Streptoalloteichus hindustanus</name>
    <dbReference type="NCBI Taxonomy" id="2017"/>
    <lineage>
        <taxon>Bacteria</taxon>
        <taxon>Bacillati</taxon>
        <taxon>Actinomycetota</taxon>
        <taxon>Actinomycetes</taxon>
        <taxon>Pseudonocardiales</taxon>
        <taxon>Pseudonocardiaceae</taxon>
        <taxon>Streptoalloteichus</taxon>
    </lineage>
</organism>
<dbReference type="Proteomes" id="UP000184501">
    <property type="component" value="Unassembled WGS sequence"/>
</dbReference>